<evidence type="ECO:0000256" key="6">
    <source>
        <dbReference type="ARBA" id="ARBA00022840"/>
    </source>
</evidence>
<evidence type="ECO:0000256" key="3">
    <source>
        <dbReference type="ARBA" id="ARBA00022727"/>
    </source>
</evidence>
<evidence type="ECO:0000313" key="11">
    <source>
        <dbReference type="Proteomes" id="UP000245839"/>
    </source>
</evidence>
<reference evidence="9 11" key="3">
    <citation type="submission" date="2018-03" db="EMBL/GenBank/DDBJ databases">
        <title>Genomic Encyclopedia of Archaeal and Bacterial Type Strains, Phase II (KMG-II): from individual species to whole genera.</title>
        <authorList>
            <person name="Goeker M."/>
        </authorList>
    </citation>
    <scope>NUCLEOTIDE SEQUENCE [LARGE SCALE GENOMIC DNA]</scope>
    <source>
        <strain evidence="9 11">DSM 25227</strain>
    </source>
</reference>
<dbReference type="Proteomes" id="UP000245839">
    <property type="component" value="Unassembled WGS sequence"/>
</dbReference>
<evidence type="ECO:0000256" key="1">
    <source>
        <dbReference type="ARBA" id="ARBA00013247"/>
    </source>
</evidence>
<dbReference type="InterPro" id="IPR000836">
    <property type="entry name" value="PRTase_dom"/>
</dbReference>
<dbReference type="GO" id="GO:0006015">
    <property type="term" value="P:5-phosphoribose 1-diphosphate biosynthetic process"/>
    <property type="evidence" value="ECO:0007669"/>
    <property type="project" value="TreeGrafter"/>
</dbReference>
<evidence type="ECO:0000313" key="9">
    <source>
        <dbReference type="EMBL" id="PWJ20572.1"/>
    </source>
</evidence>
<dbReference type="OrthoDB" id="324294at2"/>
<reference evidence="12" key="1">
    <citation type="submission" date="2016-10" db="EMBL/GenBank/DDBJ databases">
        <authorList>
            <person name="Varghese N."/>
            <person name="Submissions S."/>
        </authorList>
    </citation>
    <scope>NUCLEOTIDE SEQUENCE [LARGE SCALE GENOMIC DNA]</scope>
    <source>
        <strain evidence="12">DSM 25227</strain>
    </source>
</reference>
<sequence length="331" mass="35250">MLFFALQGSQELGDRVAAAGGYVRAPHEERDFDGGEHKARPLVEIRDRDVFVMHSLEGDGHASANDKLVRLLFFLATCREHGAARVTAIAPYLAYSRKDRQTKPCDPVSTRIVAQLFEAAGVDMVLTLDVHNLMAFQNAFRCRTLHLATDRLFAAHIAGRVRDRPLAIVSPDPGGVKRAQLVREALEEATGGPVGFGLMEKRRSAGVVSGSHFAGDVAERVVFVVDDMICGGGTILRAAEAVRAHGAAEVHAIATHGLLTDAAIASLADSAVLDSIALTDSVAAVAAAKDALGDRLRLVSCVPLIAEAIARLHRPERAPRASPAALLDGRQ</sequence>
<keyword evidence="2" id="KW-0808">Transferase</keyword>
<gene>
    <name evidence="9" type="ORF">BCF38_103391</name>
    <name evidence="10" type="ORF">SAMN05421539_103391</name>
</gene>
<evidence type="ECO:0000256" key="7">
    <source>
        <dbReference type="ARBA" id="ARBA00049535"/>
    </source>
</evidence>
<dbReference type="EC" id="2.7.6.1" evidence="1"/>
<dbReference type="PANTHER" id="PTHR10210">
    <property type="entry name" value="RIBOSE-PHOSPHATE DIPHOSPHOKINASE FAMILY MEMBER"/>
    <property type="match status" value="1"/>
</dbReference>
<dbReference type="Gene3D" id="3.40.50.2020">
    <property type="match status" value="2"/>
</dbReference>
<reference evidence="10" key="2">
    <citation type="submission" date="2016-10" db="EMBL/GenBank/DDBJ databases">
        <authorList>
            <person name="Cai Z."/>
        </authorList>
    </citation>
    <scope>NUCLEOTIDE SEQUENCE [LARGE SCALE GENOMIC DNA]</scope>
    <source>
        <strain evidence="10">DSM 25227</strain>
    </source>
</reference>
<organism evidence="10 12">
    <name type="scientific">Jannaschia seohaensis</name>
    <dbReference type="NCBI Taxonomy" id="475081"/>
    <lineage>
        <taxon>Bacteria</taxon>
        <taxon>Pseudomonadati</taxon>
        <taxon>Pseudomonadota</taxon>
        <taxon>Alphaproteobacteria</taxon>
        <taxon>Rhodobacterales</taxon>
        <taxon>Roseobacteraceae</taxon>
        <taxon>Jannaschia</taxon>
    </lineage>
</organism>
<comment type="catalytic activity">
    <reaction evidence="7">
        <text>D-ribose 5-phosphate + ATP = 5-phospho-alpha-D-ribose 1-diphosphate + AMP + H(+)</text>
        <dbReference type="Rhea" id="RHEA:15609"/>
        <dbReference type="ChEBI" id="CHEBI:15378"/>
        <dbReference type="ChEBI" id="CHEBI:30616"/>
        <dbReference type="ChEBI" id="CHEBI:58017"/>
        <dbReference type="ChEBI" id="CHEBI:78346"/>
        <dbReference type="ChEBI" id="CHEBI:456215"/>
        <dbReference type="EC" id="2.7.6.1"/>
    </reaction>
</comment>
<name>A0A2Y9AMT5_9RHOB</name>
<dbReference type="Pfam" id="PF13793">
    <property type="entry name" value="Pribosyltran_N"/>
    <property type="match status" value="1"/>
</dbReference>
<dbReference type="GO" id="GO:0016301">
    <property type="term" value="F:kinase activity"/>
    <property type="evidence" value="ECO:0007669"/>
    <property type="project" value="UniProtKB-KW"/>
</dbReference>
<keyword evidence="6" id="KW-0067">ATP-binding</keyword>
<keyword evidence="3" id="KW-0545">Nucleotide biosynthesis</keyword>
<dbReference type="PANTHER" id="PTHR10210:SF32">
    <property type="entry name" value="RIBOSE-PHOSPHATE PYROPHOSPHOKINASE 2"/>
    <property type="match status" value="1"/>
</dbReference>
<dbReference type="AlphaFoldDB" id="A0A2Y9AMT5"/>
<evidence type="ECO:0000259" key="8">
    <source>
        <dbReference type="Pfam" id="PF13793"/>
    </source>
</evidence>
<dbReference type="SUPFAM" id="SSF53271">
    <property type="entry name" value="PRTase-like"/>
    <property type="match status" value="1"/>
</dbReference>
<keyword evidence="5 10" id="KW-0418">Kinase</keyword>
<evidence type="ECO:0000313" key="10">
    <source>
        <dbReference type="EMBL" id="SSA44668.1"/>
    </source>
</evidence>
<dbReference type="GO" id="GO:0004749">
    <property type="term" value="F:ribose phosphate diphosphokinase activity"/>
    <property type="evidence" value="ECO:0007669"/>
    <property type="project" value="UniProtKB-EC"/>
</dbReference>
<dbReference type="GO" id="GO:0005524">
    <property type="term" value="F:ATP binding"/>
    <property type="evidence" value="ECO:0007669"/>
    <property type="project" value="UniProtKB-KW"/>
</dbReference>
<dbReference type="CDD" id="cd06223">
    <property type="entry name" value="PRTases_typeI"/>
    <property type="match status" value="1"/>
</dbReference>
<dbReference type="NCBIfam" id="TIGR01251">
    <property type="entry name" value="ribP_PPkin"/>
    <property type="match status" value="1"/>
</dbReference>
<dbReference type="SMART" id="SM01400">
    <property type="entry name" value="Pribosyltran_N"/>
    <property type="match status" value="1"/>
</dbReference>
<dbReference type="GO" id="GO:0000287">
    <property type="term" value="F:magnesium ion binding"/>
    <property type="evidence" value="ECO:0007669"/>
    <property type="project" value="InterPro"/>
</dbReference>
<feature type="domain" description="Ribose-phosphate pyrophosphokinase N-terminal" evidence="8">
    <location>
        <begin position="2"/>
        <end position="121"/>
    </location>
</feature>
<keyword evidence="4" id="KW-0547">Nucleotide-binding</keyword>
<dbReference type="RefSeq" id="WP_109564137.1">
    <property type="nucleotide sequence ID" value="NZ_QGDJ01000003.1"/>
</dbReference>
<evidence type="ECO:0000256" key="5">
    <source>
        <dbReference type="ARBA" id="ARBA00022777"/>
    </source>
</evidence>
<evidence type="ECO:0000256" key="4">
    <source>
        <dbReference type="ARBA" id="ARBA00022741"/>
    </source>
</evidence>
<dbReference type="EMBL" id="UETC01000003">
    <property type="protein sequence ID" value="SSA44668.1"/>
    <property type="molecule type" value="Genomic_DNA"/>
</dbReference>
<dbReference type="EMBL" id="QGDJ01000003">
    <property type="protein sequence ID" value="PWJ20572.1"/>
    <property type="molecule type" value="Genomic_DNA"/>
</dbReference>
<keyword evidence="11" id="KW-1185">Reference proteome</keyword>
<proteinExistence type="predicted"/>
<dbReference type="Pfam" id="PF14572">
    <property type="entry name" value="Pribosyl_synth"/>
    <property type="match status" value="1"/>
</dbReference>
<dbReference type="GO" id="GO:0005737">
    <property type="term" value="C:cytoplasm"/>
    <property type="evidence" value="ECO:0007669"/>
    <property type="project" value="TreeGrafter"/>
</dbReference>
<dbReference type="InterPro" id="IPR029099">
    <property type="entry name" value="Pribosyltran_N"/>
</dbReference>
<protein>
    <recommendedName>
        <fullName evidence="1">ribose-phosphate diphosphokinase</fullName>
        <ecNumber evidence="1">2.7.6.1</ecNumber>
    </recommendedName>
</protein>
<dbReference type="GO" id="GO:0006164">
    <property type="term" value="P:purine nucleotide biosynthetic process"/>
    <property type="evidence" value="ECO:0007669"/>
    <property type="project" value="TreeGrafter"/>
</dbReference>
<dbReference type="Proteomes" id="UP000251571">
    <property type="component" value="Unassembled WGS sequence"/>
</dbReference>
<evidence type="ECO:0000313" key="12">
    <source>
        <dbReference type="Proteomes" id="UP000251571"/>
    </source>
</evidence>
<dbReference type="InterPro" id="IPR029057">
    <property type="entry name" value="PRTase-like"/>
</dbReference>
<accession>A0A2Y9AMT5</accession>
<dbReference type="GO" id="GO:0002189">
    <property type="term" value="C:ribose phosphate diphosphokinase complex"/>
    <property type="evidence" value="ECO:0007669"/>
    <property type="project" value="TreeGrafter"/>
</dbReference>
<evidence type="ECO:0000256" key="2">
    <source>
        <dbReference type="ARBA" id="ARBA00022679"/>
    </source>
</evidence>
<dbReference type="InterPro" id="IPR005946">
    <property type="entry name" value="Rib-P_diPkinase"/>
</dbReference>